<proteinExistence type="predicted"/>
<protein>
    <submittedName>
        <fullName evidence="1">Uncharacterized protein</fullName>
    </submittedName>
</protein>
<evidence type="ECO:0000313" key="1">
    <source>
        <dbReference type="EMBL" id="PRP74103.1"/>
    </source>
</evidence>
<evidence type="ECO:0000313" key="2">
    <source>
        <dbReference type="Proteomes" id="UP000241769"/>
    </source>
</evidence>
<gene>
    <name evidence="1" type="ORF">PROFUN_16415</name>
</gene>
<dbReference type="Proteomes" id="UP000241769">
    <property type="component" value="Unassembled WGS sequence"/>
</dbReference>
<accession>A0A2P6MQX3</accession>
<dbReference type="InParanoid" id="A0A2P6MQX3"/>
<dbReference type="AlphaFoldDB" id="A0A2P6MQX3"/>
<keyword evidence="2" id="KW-1185">Reference proteome</keyword>
<comment type="caution">
    <text evidence="1">The sequence shown here is derived from an EMBL/GenBank/DDBJ whole genome shotgun (WGS) entry which is preliminary data.</text>
</comment>
<reference evidence="1 2" key="1">
    <citation type="journal article" date="2018" name="Genome Biol. Evol.">
        <title>Multiple Roots of Fruiting Body Formation in Amoebozoa.</title>
        <authorList>
            <person name="Hillmann F."/>
            <person name="Forbes G."/>
            <person name="Novohradska S."/>
            <person name="Ferling I."/>
            <person name="Riege K."/>
            <person name="Groth M."/>
            <person name="Westermann M."/>
            <person name="Marz M."/>
            <person name="Spaller T."/>
            <person name="Winckler T."/>
            <person name="Schaap P."/>
            <person name="Glockner G."/>
        </authorList>
    </citation>
    <scope>NUCLEOTIDE SEQUENCE [LARGE SCALE GENOMIC DNA]</scope>
    <source>
        <strain evidence="1 2">Jena</strain>
    </source>
</reference>
<dbReference type="EMBL" id="MDYQ01000499">
    <property type="protein sequence ID" value="PRP74103.1"/>
    <property type="molecule type" value="Genomic_DNA"/>
</dbReference>
<organism evidence="1 2">
    <name type="scientific">Planoprotostelium fungivorum</name>
    <dbReference type="NCBI Taxonomy" id="1890364"/>
    <lineage>
        <taxon>Eukaryota</taxon>
        <taxon>Amoebozoa</taxon>
        <taxon>Evosea</taxon>
        <taxon>Variosea</taxon>
        <taxon>Cavosteliida</taxon>
        <taxon>Cavosteliaceae</taxon>
        <taxon>Planoprotostelium</taxon>
    </lineage>
</organism>
<name>A0A2P6MQX3_9EUKA</name>
<sequence length="124" mass="14224">MVTNYKFCQLLALKYVLSSHKEKHTAHNNVPHHIVIQQASRRCVVVSMQFVRNTNRNTTLKAHPHAPVNLATQWQGYYHLGCPVCIKHALGTQKLTDVLWRIYKLNTGSKHSLAKLETLHFAQT</sequence>